<reference evidence="8" key="1">
    <citation type="journal article" date="2019" name="Int. J. Syst. Evol. Microbiol.">
        <title>The Global Catalogue of Microorganisms (GCM) 10K type strain sequencing project: providing services to taxonomists for standard genome sequencing and annotation.</title>
        <authorList>
            <consortium name="The Broad Institute Genomics Platform"/>
            <consortium name="The Broad Institute Genome Sequencing Center for Infectious Disease"/>
            <person name="Wu L."/>
            <person name="Ma J."/>
        </authorList>
    </citation>
    <scope>NUCLEOTIDE SEQUENCE [LARGE SCALE GENOMIC DNA]</scope>
    <source>
        <strain evidence="8">NBRC 105857</strain>
    </source>
</reference>
<dbReference type="PROSITE" id="PS00211">
    <property type="entry name" value="ABC_TRANSPORTER_1"/>
    <property type="match status" value="1"/>
</dbReference>
<dbReference type="PANTHER" id="PTHR42794">
    <property type="entry name" value="HEMIN IMPORT ATP-BINDING PROTEIN HMUV"/>
    <property type="match status" value="1"/>
</dbReference>
<evidence type="ECO:0000313" key="7">
    <source>
        <dbReference type="EMBL" id="GLR25167.1"/>
    </source>
</evidence>
<gene>
    <name evidence="7" type="ORF">GCM10007875_02540</name>
</gene>
<dbReference type="Proteomes" id="UP001156664">
    <property type="component" value="Unassembled WGS sequence"/>
</dbReference>
<evidence type="ECO:0000256" key="1">
    <source>
        <dbReference type="ARBA" id="ARBA00022448"/>
    </source>
</evidence>
<accession>A0ABQ5YM22</accession>
<dbReference type="InterPro" id="IPR017871">
    <property type="entry name" value="ABC_transporter-like_CS"/>
</dbReference>
<keyword evidence="3 7" id="KW-0067">ATP-binding</keyword>
<evidence type="ECO:0000313" key="8">
    <source>
        <dbReference type="Proteomes" id="UP001156664"/>
    </source>
</evidence>
<dbReference type="RefSeq" id="WP_284279488.1">
    <property type="nucleotide sequence ID" value="NZ_BSOJ01000004.1"/>
</dbReference>
<dbReference type="PROSITE" id="PS50893">
    <property type="entry name" value="ABC_TRANSPORTER_2"/>
    <property type="match status" value="1"/>
</dbReference>
<dbReference type="GO" id="GO:0005524">
    <property type="term" value="F:ATP binding"/>
    <property type="evidence" value="ECO:0007669"/>
    <property type="project" value="UniProtKB-KW"/>
</dbReference>
<evidence type="ECO:0000259" key="6">
    <source>
        <dbReference type="PROSITE" id="PS50893"/>
    </source>
</evidence>
<keyword evidence="2" id="KW-0547">Nucleotide-binding</keyword>
<organism evidence="7 8">
    <name type="scientific">Limnobacter litoralis</name>
    <dbReference type="NCBI Taxonomy" id="481366"/>
    <lineage>
        <taxon>Bacteria</taxon>
        <taxon>Pseudomonadati</taxon>
        <taxon>Pseudomonadota</taxon>
        <taxon>Betaproteobacteria</taxon>
        <taxon>Burkholderiales</taxon>
        <taxon>Burkholderiaceae</taxon>
        <taxon>Limnobacter</taxon>
    </lineage>
</organism>
<dbReference type="InterPro" id="IPR003439">
    <property type="entry name" value="ABC_transporter-like_ATP-bd"/>
</dbReference>
<keyword evidence="1" id="KW-0813">Transport</keyword>
<evidence type="ECO:0000256" key="5">
    <source>
        <dbReference type="ARBA" id="ARBA00037066"/>
    </source>
</evidence>
<dbReference type="Gene3D" id="3.40.50.300">
    <property type="entry name" value="P-loop containing nucleotide triphosphate hydrolases"/>
    <property type="match status" value="1"/>
</dbReference>
<feature type="domain" description="ABC transporter" evidence="6">
    <location>
        <begin position="4"/>
        <end position="244"/>
    </location>
</feature>
<dbReference type="PANTHER" id="PTHR42794:SF1">
    <property type="entry name" value="HEMIN IMPORT ATP-BINDING PROTEIN HMUV"/>
    <property type="match status" value="1"/>
</dbReference>
<keyword evidence="8" id="KW-1185">Reference proteome</keyword>
<dbReference type="Pfam" id="PF00005">
    <property type="entry name" value="ABC_tran"/>
    <property type="match status" value="1"/>
</dbReference>
<protein>
    <submittedName>
        <fullName evidence="7">ABC transporter ATP-binding protein</fullName>
    </submittedName>
</protein>
<comment type="caution">
    <text evidence="7">The sequence shown here is derived from an EMBL/GenBank/DDBJ whole genome shotgun (WGS) entry which is preliminary data.</text>
</comment>
<sequence length="262" mass="29037">MTVLSTHSLSLRCGSRLLLDRLNLQVHAGEVWAVLGVSGQGKSALLRHLAHLPMPAVFQVQGELNWRDKAPTSYRRAERAQMVAWMPQQDFQPFECTVAQRVLVGRYPHGSTLGWESREDLALLSEALEQVGLKGFESRVFQSLSGGEQRRVSMAAALVQQASLMLLDEPLSQLDWHHQVDLVRLFKPWAAKAGGAVVWVSHDPNMALQFSSHCLALMPSGEHLTGPVSLFRDAGVLSRVYDCAIGAVRPAHFYFPVADDYT</sequence>
<keyword evidence="4" id="KW-1278">Translocase</keyword>
<dbReference type="EMBL" id="BSOJ01000004">
    <property type="protein sequence ID" value="GLR25167.1"/>
    <property type="molecule type" value="Genomic_DNA"/>
</dbReference>
<evidence type="ECO:0000256" key="4">
    <source>
        <dbReference type="ARBA" id="ARBA00022967"/>
    </source>
</evidence>
<name>A0ABQ5YM22_9BURK</name>
<evidence type="ECO:0000256" key="3">
    <source>
        <dbReference type="ARBA" id="ARBA00022840"/>
    </source>
</evidence>
<dbReference type="InterPro" id="IPR027417">
    <property type="entry name" value="P-loop_NTPase"/>
</dbReference>
<comment type="function">
    <text evidence="5">Part of the ABC transporter complex HmuTUV involved in hemin import. Responsible for energy coupling to the transport system.</text>
</comment>
<evidence type="ECO:0000256" key="2">
    <source>
        <dbReference type="ARBA" id="ARBA00022741"/>
    </source>
</evidence>
<dbReference type="SUPFAM" id="SSF52540">
    <property type="entry name" value="P-loop containing nucleoside triphosphate hydrolases"/>
    <property type="match status" value="1"/>
</dbReference>
<proteinExistence type="predicted"/>